<dbReference type="InterPro" id="IPR009386">
    <property type="entry name" value="ZapG-like"/>
</dbReference>
<sequence length="129" mass="14318">MNEVWILVAFIGGVAAGYAIRWFTSKPGNDSQQLQQKLEKTQFQLEQQRQDAADYLEQAHEALLQISQGVDKASRLWNESAKQLAGEQVSCGELPTQAPVLEAVIEDERQPMDYAHGPHGIITPTKKAS</sequence>
<dbReference type="EMBL" id="SWCJ01000004">
    <property type="protein sequence ID" value="TKB55949.1"/>
    <property type="molecule type" value="Genomic_DNA"/>
</dbReference>
<accession>A0A4U1BRA8</accession>
<evidence type="ECO:0000256" key="1">
    <source>
        <dbReference type="SAM" id="Coils"/>
    </source>
</evidence>
<name>A0A4U1BRA8_9GAMM</name>
<feature type="coiled-coil region" evidence="1">
    <location>
        <begin position="31"/>
        <end position="65"/>
    </location>
</feature>
<comment type="caution">
    <text evidence="2">The sequence shown here is derived from an EMBL/GenBank/DDBJ whole genome shotgun (WGS) entry which is preliminary data.</text>
</comment>
<proteinExistence type="predicted"/>
<dbReference type="RefSeq" id="WP_136862678.1">
    <property type="nucleotide sequence ID" value="NZ_SWCJ01000004.1"/>
</dbReference>
<organism evidence="2 3">
    <name type="scientific">Ferrimonas aestuarii</name>
    <dbReference type="NCBI Taxonomy" id="2569539"/>
    <lineage>
        <taxon>Bacteria</taxon>
        <taxon>Pseudomonadati</taxon>
        <taxon>Pseudomonadota</taxon>
        <taxon>Gammaproteobacteria</taxon>
        <taxon>Alteromonadales</taxon>
        <taxon>Ferrimonadaceae</taxon>
        <taxon>Ferrimonas</taxon>
    </lineage>
</organism>
<gene>
    <name evidence="2" type="ORF">FCL42_06950</name>
</gene>
<keyword evidence="3" id="KW-1185">Reference proteome</keyword>
<dbReference type="AlphaFoldDB" id="A0A4U1BRA8"/>
<dbReference type="Pfam" id="PF06295">
    <property type="entry name" value="ZapG-like"/>
    <property type="match status" value="1"/>
</dbReference>
<evidence type="ECO:0000313" key="2">
    <source>
        <dbReference type="EMBL" id="TKB55949.1"/>
    </source>
</evidence>
<reference evidence="2 3" key="1">
    <citation type="submission" date="2019-04" db="EMBL/GenBank/DDBJ databases">
        <authorList>
            <person name="Hwang J.C."/>
        </authorList>
    </citation>
    <scope>NUCLEOTIDE SEQUENCE [LARGE SCALE GENOMIC DNA]</scope>
    <source>
        <strain evidence="2 3">IMCC35002</strain>
    </source>
</reference>
<dbReference type="OrthoDB" id="6401511at2"/>
<keyword evidence="1" id="KW-0175">Coiled coil</keyword>
<dbReference type="Proteomes" id="UP000305675">
    <property type="component" value="Unassembled WGS sequence"/>
</dbReference>
<evidence type="ECO:0000313" key="3">
    <source>
        <dbReference type="Proteomes" id="UP000305675"/>
    </source>
</evidence>
<protein>
    <submittedName>
        <fullName evidence="2">DUF1043 family protein</fullName>
    </submittedName>
</protein>